<dbReference type="PANTHER" id="PTHR28055">
    <property type="entry name" value="ALTERED INHERITANCE OF MITOCHONDRIA PROTEIN 41, MITOCHONDRIAL"/>
    <property type="match status" value="1"/>
</dbReference>
<protein>
    <recommendedName>
        <fullName evidence="3">GatB/YqeY domain-containing protein</fullName>
    </recommendedName>
</protein>
<dbReference type="InterPro" id="IPR003789">
    <property type="entry name" value="Asn/Gln_tRNA_amidoTrase-B-like"/>
</dbReference>
<dbReference type="PANTHER" id="PTHR28055:SF1">
    <property type="entry name" value="ALTERED INHERITANCE OF MITOCHONDRIA PROTEIN 41, MITOCHONDRIAL"/>
    <property type="match status" value="1"/>
</dbReference>
<dbReference type="Gene3D" id="1.10.10.410">
    <property type="match status" value="1"/>
</dbReference>
<dbReference type="InterPro" id="IPR023168">
    <property type="entry name" value="GatB_Yqey_C_2"/>
</dbReference>
<proteinExistence type="predicted"/>
<keyword evidence="2" id="KW-1185">Reference proteome</keyword>
<dbReference type="AlphaFoldDB" id="A0A1H9WI05"/>
<sequence>MSEQTLKATVQHDLHDAMRARDKVRSATLRMALTSITNEEVAGKEARQLSDDEVLKVLAKEAKKRKEAATAFRDAGHPERAEAEEAELVVLEGYLPAQLGDDELEALVAQAVAETGATGMQQMGQVMKAAQGLVAGRAEGGRVAAAVKAALSGR</sequence>
<name>A0A1H9WI05_9MICO</name>
<dbReference type="InterPro" id="IPR019004">
    <property type="entry name" value="YqeY/Aim41"/>
</dbReference>
<dbReference type="InterPro" id="IPR042184">
    <property type="entry name" value="YqeY/Aim41_N"/>
</dbReference>
<dbReference type="EMBL" id="FOHB01000005">
    <property type="protein sequence ID" value="SES33495.1"/>
    <property type="molecule type" value="Genomic_DNA"/>
</dbReference>
<dbReference type="OrthoDB" id="5244551at2"/>
<evidence type="ECO:0000313" key="2">
    <source>
        <dbReference type="Proteomes" id="UP000199019"/>
    </source>
</evidence>
<dbReference type="Proteomes" id="UP000199019">
    <property type="component" value="Unassembled WGS sequence"/>
</dbReference>
<dbReference type="SUPFAM" id="SSF89095">
    <property type="entry name" value="GatB/YqeY motif"/>
    <property type="match status" value="1"/>
</dbReference>
<dbReference type="Gene3D" id="1.10.1510.10">
    <property type="entry name" value="Uncharacterised protein YqeY/AIM41 PF09424, N-terminal domain"/>
    <property type="match status" value="1"/>
</dbReference>
<dbReference type="STRING" id="587636.SAMN05216199_2927"/>
<organism evidence="1 2">
    <name type="scientific">Pedococcus cremeus</name>
    <dbReference type="NCBI Taxonomy" id="587636"/>
    <lineage>
        <taxon>Bacteria</taxon>
        <taxon>Bacillati</taxon>
        <taxon>Actinomycetota</taxon>
        <taxon>Actinomycetes</taxon>
        <taxon>Micrococcales</taxon>
        <taxon>Intrasporangiaceae</taxon>
        <taxon>Pedococcus</taxon>
    </lineage>
</organism>
<evidence type="ECO:0000313" key="1">
    <source>
        <dbReference type="EMBL" id="SES33495.1"/>
    </source>
</evidence>
<evidence type="ECO:0008006" key="3">
    <source>
        <dbReference type="Google" id="ProtNLM"/>
    </source>
</evidence>
<dbReference type="RefSeq" id="WP_091759494.1">
    <property type="nucleotide sequence ID" value="NZ_FOHB01000005.1"/>
</dbReference>
<accession>A0A1H9WI05</accession>
<reference evidence="2" key="1">
    <citation type="submission" date="2016-10" db="EMBL/GenBank/DDBJ databases">
        <authorList>
            <person name="Varghese N."/>
            <person name="Submissions S."/>
        </authorList>
    </citation>
    <scope>NUCLEOTIDE SEQUENCE [LARGE SCALE GENOMIC DNA]</scope>
    <source>
        <strain evidence="2">CGMCC 1.6963</strain>
    </source>
</reference>
<dbReference type="GO" id="GO:0016884">
    <property type="term" value="F:carbon-nitrogen ligase activity, with glutamine as amido-N-donor"/>
    <property type="evidence" value="ECO:0007669"/>
    <property type="project" value="InterPro"/>
</dbReference>
<gene>
    <name evidence="1" type="ORF">SAMN05216199_2927</name>
</gene>
<dbReference type="Pfam" id="PF09424">
    <property type="entry name" value="YqeY"/>
    <property type="match status" value="1"/>
</dbReference>